<dbReference type="InterPro" id="IPR003107">
    <property type="entry name" value="HAT"/>
</dbReference>
<dbReference type="CDD" id="cd05693">
    <property type="entry name" value="S1_Rrp5_repeat_hs1_sc1"/>
    <property type="match status" value="1"/>
</dbReference>
<feature type="domain" description="S1 motif" evidence="16">
    <location>
        <begin position="808"/>
        <end position="876"/>
    </location>
</feature>
<sequence length="1475" mass="163176">MAHPVMSTKKRQLEDGASIHKSKKAKVAQDGKKEGKTQQEQPLHHVSNMVVDEVDFPRGGGSTFTPVEVKTIRAEAVKEANEELFKENGLATKAKKQRRKSDVKGKGKATEGGKSEGLRVEHLNYKRITVGLKIFAQVVSIQPLALIVSLPDQLLGHIPITQISAELTSALEHMDDREDDESDAADEEASSRVPDLFEIFHPGEYVRCVVTAIHASGSTENMAGIGRTRDEVERASRRVELSLVPDQVNEGVAKSDLKAGFTLPASVKSVEDHGYILNLGILDVSGFLSFKDASKTFGDSPKLHVGRILDVAVSKLSSNGRTCNVTITPSVVRDASLTEVTSVTSILPGELVQCLITAIVPHGLNIQMLGYFGGTIDKLHLPPGDPADNFKLGKKIKARVLHSIPGAASPRFALSLADHILKMKVKSSENKTENSSAIQEAYPIGTILESAKVVEVVSERGLLVEVQPEVQGFIHISHVSDEHVPSLSSSSGAWKVGTTHRARVTGYFPLDGLLQLSMRPSILEQKFLQVADVQPGELIKGTVKKLTDSALFVSISGNVDGVVFPSHYADITLKQPQKRFRPGATIKCRVLTVDPERKRIALTAKKTLVESDLPVIAKFEDAKVGLVTNAVIFRVDERRLQVEFFNNVKGSISVKEASETAITALSDVFSTGKVVKVRITHVDPEKRNIFASIRQAASSFDSTVADISSVEIGHTVEGVVSEVHKDNVVLTLQPSQVRALVSLKNLANHRGLSVAQLRAALRVGEKLEELVVVTRNPEKGIVIVANRPKSKPTLEHKQPLTMDTIELGQIVGGRILRHHRNGTLVKLSSQISGTLHPTDVSDNFETGNPFPNIDSLVKAAVISINKEKKHLTLSTRASRLDPTKDHPIVDPELLSLSTLKVGQSVRGFIKSIAEHGLFVTLGRDVDTRVQIKELFDDYVKDWKSRFQVNQLVKGRILSVNPEKKQVEMTFRSGDLARSTKPSLSLSDLHEGQKIEGRVKKIEAYGLFIEIEGSKLTGLCHKSELSDNADADVTLALRSYREGDHVKAIVHSIDKEKHRISLGLKPSYFSEEDLVELGEEAEKDSEVLGVVDDADEEMSDAEVGSPDSDAEPSASEDEQDEDDAMAVDVDMSTIFSSKPQTSSAPVPVPSLQLQGGFQWSGALGQDDAQDSDSSGESDDEEAAGKKKKKKRKEIEKDLTADLQTKMPESNADFERLLLGSPNSSYLWIQYMSFQLQLSEVEKAREIAKRALRTINFREEQEKLNVWIALLNLENIYGTDESLEVAFKDAARHNDSKTIHLRLASIFEQSEKYEKAKEQFQRTAKKFGQSSKVWTQFGEFYLKRGELEEARKLLPRSLQSLEKRKHLKTISKFAQLEYKFGEPERGKTIFEGIIDSHPKRWDLWLIYMDMEASQNDIQSLRNLFDRVLAHKMTSHKAKSFFKKWLGLEKRLGDDEGVEAVKRRAIEWTQRAANNSEE</sequence>
<evidence type="ECO:0000256" key="11">
    <source>
        <dbReference type="ARBA" id="ARBA00062488"/>
    </source>
</evidence>
<dbReference type="CDD" id="cd05708">
    <property type="entry name" value="S1_Rrp5_repeat_sc12"/>
    <property type="match status" value="1"/>
</dbReference>
<comment type="subunit">
    <text evidence="11">Interacts with NF-kappa-B p50/NFKB1 and NF-kappa-B p65/RELA.</text>
</comment>
<dbReference type="InterPro" id="IPR048059">
    <property type="entry name" value="Rrp5_S1_rpt_hs1_sc1"/>
</dbReference>
<gene>
    <name evidence="17" type="ORF">EVG20_g579</name>
</gene>
<evidence type="ECO:0000259" key="16">
    <source>
        <dbReference type="PROSITE" id="PS50126"/>
    </source>
</evidence>
<dbReference type="InterPro" id="IPR003029">
    <property type="entry name" value="S1_domain"/>
</dbReference>
<comment type="subunit">
    <text evidence="2">Associated with the spliceosome.</text>
</comment>
<feature type="region of interest" description="Disordered" evidence="15">
    <location>
        <begin position="1159"/>
        <end position="1192"/>
    </location>
</feature>
<comment type="subcellular location">
    <subcellularLocation>
        <location evidence="1">Nucleus</location>
        <location evidence="1">Nucleolus</location>
    </subcellularLocation>
</comment>
<evidence type="ECO:0000256" key="13">
    <source>
        <dbReference type="ARBA" id="ARBA00080810"/>
    </source>
</evidence>
<feature type="region of interest" description="Disordered" evidence="15">
    <location>
        <begin position="88"/>
        <end position="114"/>
    </location>
</feature>
<dbReference type="SMART" id="SM00386">
    <property type="entry name" value="HAT"/>
    <property type="match status" value="4"/>
</dbReference>
<keyword evidence="7" id="KW-0832">Ubl conjugation</keyword>
<dbReference type="FunFam" id="1.25.40.10:FF:000065">
    <property type="entry name" value="Programmed cell death 11"/>
    <property type="match status" value="1"/>
</dbReference>
<dbReference type="STRING" id="205917.A0A4Y9ZG43"/>
<evidence type="ECO:0000256" key="9">
    <source>
        <dbReference type="ARBA" id="ARBA00023242"/>
    </source>
</evidence>
<dbReference type="Pfam" id="PF23231">
    <property type="entry name" value="HAT_Syf1_CNRKL1_C"/>
    <property type="match status" value="1"/>
</dbReference>
<keyword evidence="9" id="KW-0539">Nucleus</keyword>
<dbReference type="SUPFAM" id="SSF48452">
    <property type="entry name" value="TPR-like"/>
    <property type="match status" value="2"/>
</dbReference>
<dbReference type="GO" id="GO:0032040">
    <property type="term" value="C:small-subunit processome"/>
    <property type="evidence" value="ECO:0007669"/>
    <property type="project" value="TreeGrafter"/>
</dbReference>
<dbReference type="InterPro" id="IPR055430">
    <property type="entry name" value="HAT_Syf1_CNRKL1_C"/>
</dbReference>
<protein>
    <recommendedName>
        <fullName evidence="12">Protein RRP5 homolog</fullName>
    </recommendedName>
    <alternativeName>
        <fullName evidence="13">Programmed cell death protein 11</fullName>
    </alternativeName>
</protein>
<dbReference type="GO" id="GO:0006364">
    <property type="term" value="P:rRNA processing"/>
    <property type="evidence" value="ECO:0007669"/>
    <property type="project" value="UniProtKB-KW"/>
</dbReference>
<dbReference type="Proteomes" id="UP000298327">
    <property type="component" value="Unassembled WGS sequence"/>
</dbReference>
<dbReference type="Pfam" id="PF00575">
    <property type="entry name" value="S1"/>
    <property type="match status" value="2"/>
</dbReference>
<evidence type="ECO:0000256" key="3">
    <source>
        <dbReference type="ARBA" id="ARBA00022499"/>
    </source>
</evidence>
<comment type="function">
    <text evidence="10">Essential for the generation of mature 18S rRNA, specifically necessary for cleavages at sites A0, 1 and 2 of the 47S precursor. Directly interacts with U3 snoRNA.</text>
</comment>
<dbReference type="FunFam" id="2.40.50.140:FF:000159">
    <property type="entry name" value="rRNA biogenesis protein rrp5"/>
    <property type="match status" value="1"/>
</dbReference>
<dbReference type="InterPro" id="IPR057301">
    <property type="entry name" value="Rrp5_OB_4th"/>
</dbReference>
<keyword evidence="14" id="KW-0802">TPR repeat</keyword>
<keyword evidence="6" id="KW-0677">Repeat</keyword>
<feature type="compositionally biased region" description="Basic and acidic residues" evidence="15">
    <location>
        <begin position="100"/>
        <end position="114"/>
    </location>
</feature>
<keyword evidence="5" id="KW-0597">Phosphoprotein</keyword>
<evidence type="ECO:0000256" key="4">
    <source>
        <dbReference type="ARBA" id="ARBA00022552"/>
    </source>
</evidence>
<feature type="domain" description="S1 motif" evidence="16">
    <location>
        <begin position="991"/>
        <end position="1064"/>
    </location>
</feature>
<dbReference type="PROSITE" id="PS50005">
    <property type="entry name" value="TPR"/>
    <property type="match status" value="1"/>
</dbReference>
<dbReference type="InterPro" id="IPR011990">
    <property type="entry name" value="TPR-like_helical_dom_sf"/>
</dbReference>
<proteinExistence type="predicted"/>
<feature type="domain" description="S1 motif" evidence="16">
    <location>
        <begin position="902"/>
        <end position="971"/>
    </location>
</feature>
<name>A0A4Y9ZG43_9AGAM</name>
<feature type="domain" description="S1 motif" evidence="16">
    <location>
        <begin position="349"/>
        <end position="417"/>
    </location>
</feature>
<dbReference type="FunFam" id="2.40.50.140:FF:000103">
    <property type="entry name" value="protein RRP5 homolog"/>
    <property type="match status" value="2"/>
</dbReference>
<organism evidence="17 18">
    <name type="scientific">Dentipellis fragilis</name>
    <dbReference type="NCBI Taxonomy" id="205917"/>
    <lineage>
        <taxon>Eukaryota</taxon>
        <taxon>Fungi</taxon>
        <taxon>Dikarya</taxon>
        <taxon>Basidiomycota</taxon>
        <taxon>Agaricomycotina</taxon>
        <taxon>Agaricomycetes</taxon>
        <taxon>Russulales</taxon>
        <taxon>Hericiaceae</taxon>
        <taxon>Dentipellis</taxon>
    </lineage>
</organism>
<dbReference type="InterPro" id="IPR045209">
    <property type="entry name" value="Rrp5"/>
</dbReference>
<dbReference type="Gene3D" id="2.40.50.140">
    <property type="entry name" value="Nucleic acid-binding proteins"/>
    <property type="match status" value="8"/>
</dbReference>
<dbReference type="InterPro" id="IPR057302">
    <property type="entry name" value="Rrp5_S1"/>
</dbReference>
<dbReference type="SMART" id="SM00316">
    <property type="entry name" value="S1"/>
    <property type="match status" value="10"/>
</dbReference>
<accession>A0A4Y9ZG43</accession>
<evidence type="ECO:0000313" key="18">
    <source>
        <dbReference type="Proteomes" id="UP000298327"/>
    </source>
</evidence>
<feature type="compositionally biased region" description="Acidic residues" evidence="15">
    <location>
        <begin position="1166"/>
        <end position="1180"/>
    </location>
</feature>
<dbReference type="InterPro" id="IPR012340">
    <property type="entry name" value="NA-bd_OB-fold"/>
</dbReference>
<evidence type="ECO:0000256" key="1">
    <source>
        <dbReference type="ARBA" id="ARBA00004604"/>
    </source>
</evidence>
<feature type="region of interest" description="Disordered" evidence="15">
    <location>
        <begin position="1"/>
        <end position="47"/>
    </location>
</feature>
<reference evidence="17 18" key="1">
    <citation type="submission" date="2019-02" db="EMBL/GenBank/DDBJ databases">
        <title>Genome sequencing of the rare red list fungi Dentipellis fragilis.</title>
        <authorList>
            <person name="Buettner E."/>
            <person name="Kellner H."/>
        </authorList>
    </citation>
    <scope>NUCLEOTIDE SEQUENCE [LARGE SCALE GENOMIC DNA]</scope>
    <source>
        <strain evidence="17 18">DSM 105465</strain>
    </source>
</reference>
<evidence type="ECO:0000256" key="2">
    <source>
        <dbReference type="ARBA" id="ARBA00011524"/>
    </source>
</evidence>
<dbReference type="CDD" id="cd05697">
    <property type="entry name" value="S1_Rrp5_repeat_hs5"/>
    <property type="match status" value="1"/>
</dbReference>
<feature type="repeat" description="TPR" evidence="14">
    <location>
        <begin position="1329"/>
        <end position="1362"/>
    </location>
</feature>
<feature type="compositionally biased region" description="Basic and acidic residues" evidence="15">
    <location>
        <begin position="27"/>
        <end position="37"/>
    </location>
</feature>
<comment type="caution">
    <text evidence="17">The sequence shown here is derived from an EMBL/GenBank/DDBJ whole genome shotgun (WGS) entry which is preliminary data.</text>
</comment>
<dbReference type="EMBL" id="SEOQ01000015">
    <property type="protein sequence ID" value="TFY72409.1"/>
    <property type="molecule type" value="Genomic_DNA"/>
</dbReference>
<feature type="domain" description="S1 motif" evidence="16">
    <location>
        <begin position="260"/>
        <end position="328"/>
    </location>
</feature>
<keyword evidence="8" id="KW-0007">Acetylation</keyword>
<dbReference type="FunFam" id="2.40.50.140:FF:000155">
    <property type="entry name" value="rRNA biogenesis protein RRP5"/>
    <property type="match status" value="1"/>
</dbReference>
<evidence type="ECO:0000256" key="15">
    <source>
        <dbReference type="SAM" id="MobiDB-lite"/>
    </source>
</evidence>
<dbReference type="Pfam" id="PF24685">
    <property type="entry name" value="OB_RRP5_4th"/>
    <property type="match status" value="1"/>
</dbReference>
<dbReference type="GO" id="GO:0003723">
    <property type="term" value="F:RNA binding"/>
    <property type="evidence" value="ECO:0007669"/>
    <property type="project" value="TreeGrafter"/>
</dbReference>
<evidence type="ECO:0000256" key="6">
    <source>
        <dbReference type="ARBA" id="ARBA00022737"/>
    </source>
</evidence>
<dbReference type="PANTHER" id="PTHR23270">
    <property type="entry name" value="PROGRAMMED CELL DEATH PROTEIN 11 PRE-RRNA PROCESSING PROTEIN RRP5"/>
    <property type="match status" value="1"/>
</dbReference>
<feature type="domain" description="S1 motif" evidence="16">
    <location>
        <begin position="536"/>
        <end position="605"/>
    </location>
</feature>
<keyword evidence="4" id="KW-0698">rRNA processing</keyword>
<feature type="region of interest" description="Disordered" evidence="15">
    <location>
        <begin position="1096"/>
        <end position="1121"/>
    </location>
</feature>
<keyword evidence="3" id="KW-1017">Isopeptide bond</keyword>
<keyword evidence="18" id="KW-1185">Reference proteome</keyword>
<feature type="domain" description="S1 motif" evidence="16">
    <location>
        <begin position="625"/>
        <end position="694"/>
    </location>
</feature>
<dbReference type="OrthoDB" id="412781at2759"/>
<evidence type="ECO:0000313" key="17">
    <source>
        <dbReference type="EMBL" id="TFY72409.1"/>
    </source>
</evidence>
<feature type="domain" description="S1 motif" evidence="16">
    <location>
        <begin position="713"/>
        <end position="787"/>
    </location>
</feature>
<dbReference type="PROSITE" id="PS50126">
    <property type="entry name" value="S1"/>
    <property type="match status" value="9"/>
</dbReference>
<feature type="compositionally biased region" description="Acidic residues" evidence="15">
    <location>
        <begin position="1107"/>
        <end position="1121"/>
    </location>
</feature>
<evidence type="ECO:0000256" key="5">
    <source>
        <dbReference type="ARBA" id="ARBA00022553"/>
    </source>
</evidence>
<evidence type="ECO:0000256" key="8">
    <source>
        <dbReference type="ARBA" id="ARBA00022990"/>
    </source>
</evidence>
<evidence type="ECO:0000256" key="14">
    <source>
        <dbReference type="PROSITE-ProRule" id="PRU00339"/>
    </source>
</evidence>
<evidence type="ECO:0000256" key="7">
    <source>
        <dbReference type="ARBA" id="ARBA00022843"/>
    </source>
</evidence>
<feature type="domain" description="S1 motif" evidence="16">
    <location>
        <begin position="445"/>
        <end position="519"/>
    </location>
</feature>
<dbReference type="InterPro" id="IPR019734">
    <property type="entry name" value="TPR_rpt"/>
</dbReference>
<dbReference type="FunFam" id="2.40.50.140:FF:000148">
    <property type="entry name" value="protein RRP5 homolog isoform X1"/>
    <property type="match status" value="1"/>
</dbReference>
<evidence type="ECO:0000256" key="12">
    <source>
        <dbReference type="ARBA" id="ARBA00067510"/>
    </source>
</evidence>
<dbReference type="Pfam" id="PF23459">
    <property type="entry name" value="S1_RRP5"/>
    <property type="match status" value="2"/>
</dbReference>
<dbReference type="SUPFAM" id="SSF50249">
    <property type="entry name" value="Nucleic acid-binding proteins"/>
    <property type="match status" value="10"/>
</dbReference>
<dbReference type="PANTHER" id="PTHR23270:SF10">
    <property type="entry name" value="PROTEIN RRP5 HOMOLOG"/>
    <property type="match status" value="1"/>
</dbReference>
<dbReference type="CDD" id="cd05707">
    <property type="entry name" value="S1_Rrp5_repeat_sc11"/>
    <property type="match status" value="1"/>
</dbReference>
<evidence type="ECO:0000256" key="10">
    <source>
        <dbReference type="ARBA" id="ARBA00059726"/>
    </source>
</evidence>
<dbReference type="Gene3D" id="1.25.40.10">
    <property type="entry name" value="Tetratricopeptide repeat domain"/>
    <property type="match status" value="1"/>
</dbReference>